<dbReference type="FunCoup" id="H3B9W3">
    <property type="interactions" value="187"/>
</dbReference>
<feature type="coiled-coil region" evidence="10">
    <location>
        <begin position="398"/>
        <end position="457"/>
    </location>
</feature>
<dbReference type="GO" id="GO:0016477">
    <property type="term" value="P:cell migration"/>
    <property type="evidence" value="ECO:0007669"/>
    <property type="project" value="TreeGrafter"/>
</dbReference>
<dbReference type="SUPFAM" id="SSF50044">
    <property type="entry name" value="SH3-domain"/>
    <property type="match status" value="1"/>
</dbReference>
<accession>H3B9W3</accession>
<evidence type="ECO:0000256" key="7">
    <source>
        <dbReference type="ARBA" id="ARBA00022889"/>
    </source>
</evidence>
<keyword evidence="7" id="KW-0130">Cell adhesion</keyword>
<dbReference type="Gene3D" id="1.20.120.230">
    <property type="entry name" value="Alpha-catenin/vinculin-like"/>
    <property type="match status" value="1"/>
</dbReference>
<dbReference type="HOGENOM" id="CLU_017000_1_0_1"/>
<reference evidence="13" key="2">
    <citation type="submission" date="2025-08" db="UniProtKB">
        <authorList>
            <consortium name="Ensembl"/>
        </authorList>
    </citation>
    <scope>IDENTIFICATION</scope>
</reference>
<keyword evidence="4 9" id="KW-0728">SH3 domain</keyword>
<evidence type="ECO:0000259" key="12">
    <source>
        <dbReference type="PROSITE" id="PS50002"/>
    </source>
</evidence>
<dbReference type="GO" id="GO:0005737">
    <property type="term" value="C:cytoplasm"/>
    <property type="evidence" value="ECO:0007669"/>
    <property type="project" value="UniProtKB-SubCell"/>
</dbReference>
<dbReference type="Proteomes" id="UP000008672">
    <property type="component" value="Unassembled WGS sequence"/>
</dbReference>
<dbReference type="InterPro" id="IPR037362">
    <property type="entry name" value="CAS_fam"/>
</dbReference>
<evidence type="ECO:0000256" key="4">
    <source>
        <dbReference type="ARBA" id="ARBA00022443"/>
    </source>
</evidence>
<dbReference type="GO" id="GO:0005925">
    <property type="term" value="C:focal adhesion"/>
    <property type="evidence" value="ECO:0007669"/>
    <property type="project" value="UniProtKB-SubCell"/>
</dbReference>
<dbReference type="Ensembl" id="ENSLACT00000018817.1">
    <property type="protein sequence ID" value="ENSLACP00000018684.1"/>
    <property type="gene ID" value="ENSLACG00000016450.1"/>
</dbReference>
<dbReference type="GO" id="GO:0005886">
    <property type="term" value="C:plasma membrane"/>
    <property type="evidence" value="ECO:0007669"/>
    <property type="project" value="TreeGrafter"/>
</dbReference>
<evidence type="ECO:0000256" key="6">
    <source>
        <dbReference type="ARBA" id="ARBA00022553"/>
    </source>
</evidence>
<dbReference type="Pfam" id="PF14604">
    <property type="entry name" value="SH3_9"/>
    <property type="match status" value="1"/>
</dbReference>
<dbReference type="EMBL" id="AFYH01027216">
    <property type="status" value="NOT_ANNOTATED_CDS"/>
    <property type="molecule type" value="Genomic_DNA"/>
</dbReference>
<dbReference type="OMA" id="TYERMDM"/>
<proteinExistence type="inferred from homology"/>
<name>H3B9W3_LATCH</name>
<dbReference type="Pfam" id="PF08824">
    <property type="entry name" value="Serine_rich"/>
    <property type="match status" value="1"/>
</dbReference>
<feature type="domain" description="SH3" evidence="12">
    <location>
        <begin position="3"/>
        <end position="65"/>
    </location>
</feature>
<keyword evidence="5" id="KW-0963">Cytoplasm</keyword>
<comment type="similarity">
    <text evidence="3">Belongs to the CAS family.</text>
</comment>
<dbReference type="InterPro" id="IPR035744">
    <property type="entry name" value="CASS4_SH3"/>
</dbReference>
<reference evidence="13" key="3">
    <citation type="submission" date="2025-09" db="UniProtKB">
        <authorList>
            <consortium name="Ensembl"/>
        </authorList>
    </citation>
    <scope>IDENTIFICATION</scope>
</reference>
<reference evidence="14" key="1">
    <citation type="submission" date="2011-08" db="EMBL/GenBank/DDBJ databases">
        <title>The draft genome of Latimeria chalumnae.</title>
        <authorList>
            <person name="Di Palma F."/>
            <person name="Alfoldi J."/>
            <person name="Johnson J."/>
            <person name="Berlin A."/>
            <person name="Gnerre S."/>
            <person name="Jaffe D."/>
            <person name="MacCallum I."/>
            <person name="Young S."/>
            <person name="Walker B.J."/>
            <person name="Lander E."/>
            <person name="Lindblad-Toh K."/>
        </authorList>
    </citation>
    <scope>NUCLEOTIDE SEQUENCE [LARGE SCALE GENOMIC DNA]</scope>
    <source>
        <strain evidence="14">Wild caught</strain>
    </source>
</reference>
<dbReference type="GO" id="GO:0007169">
    <property type="term" value="P:cell surface receptor protein tyrosine kinase signaling pathway"/>
    <property type="evidence" value="ECO:0007669"/>
    <property type="project" value="TreeGrafter"/>
</dbReference>
<keyword evidence="14" id="KW-1185">Reference proteome</keyword>
<protein>
    <submittedName>
        <fullName evidence="13">Cas scaffold protein family member 4</fullName>
    </submittedName>
</protein>
<gene>
    <name evidence="13" type="primary">CASS4</name>
</gene>
<evidence type="ECO:0000256" key="8">
    <source>
        <dbReference type="ARBA" id="ARBA00022949"/>
    </source>
</evidence>
<dbReference type="AlphaFoldDB" id="H3B9W3"/>
<dbReference type="GO" id="GO:0007155">
    <property type="term" value="P:cell adhesion"/>
    <property type="evidence" value="ECO:0007669"/>
    <property type="project" value="UniProtKB-KW"/>
</dbReference>
<dbReference type="SMART" id="SM00326">
    <property type="entry name" value="SH3"/>
    <property type="match status" value="1"/>
</dbReference>
<dbReference type="Gene3D" id="1.20.120.830">
    <property type="entry name" value="Serine-rich domain"/>
    <property type="match status" value="1"/>
</dbReference>
<evidence type="ECO:0000256" key="9">
    <source>
        <dbReference type="PROSITE-ProRule" id="PRU00192"/>
    </source>
</evidence>
<evidence type="ECO:0000256" key="1">
    <source>
        <dbReference type="ARBA" id="ARBA00004246"/>
    </source>
</evidence>
<dbReference type="PANTHER" id="PTHR10654:SF19">
    <property type="entry name" value="CAS SCAFFOLDING PROTEIN FAMILY MEMBER 4"/>
    <property type="match status" value="1"/>
</dbReference>
<dbReference type="CDD" id="cd12000">
    <property type="entry name" value="SH3_CASS4"/>
    <property type="match status" value="1"/>
</dbReference>
<dbReference type="EMBL" id="AFYH01027215">
    <property type="status" value="NOT_ANNOTATED_CDS"/>
    <property type="molecule type" value="Genomic_DNA"/>
</dbReference>
<dbReference type="Gene3D" id="2.30.30.40">
    <property type="entry name" value="SH3 Domains"/>
    <property type="match status" value="1"/>
</dbReference>
<dbReference type="Pfam" id="PF12026">
    <property type="entry name" value="CAS_C"/>
    <property type="match status" value="1"/>
</dbReference>
<dbReference type="FunFam" id="1.20.120.830:FF:000001">
    <property type="entry name" value="BCAR1 scaffold protein, Cas family member"/>
    <property type="match status" value="1"/>
</dbReference>
<dbReference type="InterPro" id="IPR001452">
    <property type="entry name" value="SH3_domain"/>
</dbReference>
<evidence type="ECO:0000313" key="13">
    <source>
        <dbReference type="Ensembl" id="ENSLACP00000018684.1"/>
    </source>
</evidence>
<dbReference type="eggNOG" id="ENOG502QUJM">
    <property type="taxonomic scope" value="Eukaryota"/>
</dbReference>
<evidence type="ECO:0000256" key="2">
    <source>
        <dbReference type="ARBA" id="ARBA00004496"/>
    </source>
</evidence>
<feature type="region of interest" description="Disordered" evidence="11">
    <location>
        <begin position="334"/>
        <end position="357"/>
    </location>
</feature>
<keyword evidence="10" id="KW-0175">Coiled coil</keyword>
<evidence type="ECO:0000256" key="10">
    <source>
        <dbReference type="SAM" id="Coils"/>
    </source>
</evidence>
<sequence length="817" mass="91648">IKVKNLLAKALYDNKAECADELGFRKGDILTVIEQNVVGSEGWWKCSLYGRQGLAPANRLQVLAPYQIAAVASRTTSGLMGRRFTHQNVYQVPTLPKAVTASPEYEQMESVYKVTPNALPPQEVYQVPSSSPGEMFGLGPDLLRQLLLATNSGSATYLKAPSGPQNEVYDIPSSRSGTLFSKACATPPLVRKGPTFSSSSEIIKNQQLYDIPAYYDTLPAKGFSAASKQMLYDVPPNRYESRNLYDVPPSNVEANNLNMQLYNVPPVQRKLAFSDQHLYDVPPLRDMPLSRQNVNYDVPPTFQSQRMEQQKSKQSIYDIPKGCLTVVHEGAVNEQTSSISGKPDDDGPTEVSSNIPTNLSDIEYDTKSVCSLQSKNSIVSTSSTTSYEPSALPHSEPAKEITLDLDSAIDTLNQLQHKASNSIASLMVFVSSKWRQQEHLEKHLQEIRTAIDNINETLGKFLDFAQGARVNATCLIDTNLQARLNKQLQIVEDSYEILRETRQALSDCNWSLHVLVVNKPQINPDDLDRFVMVARTIPDDIKRFVSIIIANGKLLFKQNTNKQEIQQAQRLTTEKEVRNQIAKQVRNAEMQKSAPVCKTKDNKVKPNISKENVIEDCDYVQLQKKSKFSAQEKSLRTKEHFWAFLKYPMCHPQVSQDYQKVPIALSMPQKNDKKKWKTSASKPSETHGIPTKKDVPSKVHYSEHCKLYFGALHKALSVFKNSLSNNQPPEVFISHSKLVIMVGQKLVDTLCREVQGKDIQNDVLYSSSQLCSLLKNLALSTKKAAVQYPNPTAVQELQDRVQELSQHAEQFRSLLEL</sequence>
<evidence type="ECO:0000256" key="3">
    <source>
        <dbReference type="ARBA" id="ARBA00007848"/>
    </source>
</evidence>
<keyword evidence="6" id="KW-0597">Phosphoprotein</keyword>
<dbReference type="InParanoid" id="H3B9W3"/>
<dbReference type="FunFam" id="2.30.30.40:FF:000009">
    <property type="entry name" value="Breast cancer anti-estrogen resistance 1"/>
    <property type="match status" value="1"/>
</dbReference>
<dbReference type="PRINTS" id="PR00452">
    <property type="entry name" value="SH3DOMAIN"/>
</dbReference>
<dbReference type="InterPro" id="IPR021901">
    <property type="entry name" value="CAS_C"/>
</dbReference>
<dbReference type="STRING" id="7897.ENSLACP00000018684"/>
<organism evidence="13 14">
    <name type="scientific">Latimeria chalumnae</name>
    <name type="common">Coelacanth</name>
    <dbReference type="NCBI Taxonomy" id="7897"/>
    <lineage>
        <taxon>Eukaryota</taxon>
        <taxon>Metazoa</taxon>
        <taxon>Chordata</taxon>
        <taxon>Craniata</taxon>
        <taxon>Vertebrata</taxon>
        <taxon>Euteleostomi</taxon>
        <taxon>Coelacanthiformes</taxon>
        <taxon>Coelacanthidae</taxon>
        <taxon>Latimeria</taxon>
    </lineage>
</organism>
<dbReference type="GeneTree" id="ENSGT00950000183008"/>
<keyword evidence="8" id="KW-0965">Cell junction</keyword>
<comment type="subcellular location">
    <subcellularLocation>
        <location evidence="1">Cell junction</location>
        <location evidence="1">Focal adhesion</location>
    </subcellularLocation>
    <subcellularLocation>
        <location evidence="2">Cytoplasm</location>
    </subcellularLocation>
</comment>
<evidence type="ECO:0000313" key="14">
    <source>
        <dbReference type="Proteomes" id="UP000008672"/>
    </source>
</evidence>
<dbReference type="InterPro" id="IPR014928">
    <property type="entry name" value="Serine_rich_dom"/>
</dbReference>
<dbReference type="PROSITE" id="PS50002">
    <property type="entry name" value="SH3"/>
    <property type="match status" value="1"/>
</dbReference>
<dbReference type="InterPro" id="IPR038319">
    <property type="entry name" value="Serine_rich_sf"/>
</dbReference>
<feature type="region of interest" description="Disordered" evidence="11">
    <location>
        <begin position="669"/>
        <end position="695"/>
    </location>
</feature>
<evidence type="ECO:0000256" key="5">
    <source>
        <dbReference type="ARBA" id="ARBA00022490"/>
    </source>
</evidence>
<dbReference type="InterPro" id="IPR036028">
    <property type="entry name" value="SH3-like_dom_sf"/>
</dbReference>
<evidence type="ECO:0000256" key="11">
    <source>
        <dbReference type="SAM" id="MobiDB-lite"/>
    </source>
</evidence>
<dbReference type="PANTHER" id="PTHR10654">
    <property type="entry name" value="CAS SCAFFOLDING PROTEIN"/>
    <property type="match status" value="1"/>
</dbReference>